<evidence type="ECO:0000313" key="2">
    <source>
        <dbReference type="Proteomes" id="UP000308600"/>
    </source>
</evidence>
<evidence type="ECO:0000313" key="1">
    <source>
        <dbReference type="EMBL" id="TFK67024.1"/>
    </source>
</evidence>
<reference evidence="1 2" key="1">
    <citation type="journal article" date="2019" name="Nat. Ecol. Evol.">
        <title>Megaphylogeny resolves global patterns of mushroom evolution.</title>
        <authorList>
            <person name="Varga T."/>
            <person name="Krizsan K."/>
            <person name="Foldi C."/>
            <person name="Dima B."/>
            <person name="Sanchez-Garcia M."/>
            <person name="Sanchez-Ramirez S."/>
            <person name="Szollosi G.J."/>
            <person name="Szarkandi J.G."/>
            <person name="Papp V."/>
            <person name="Albert L."/>
            <person name="Andreopoulos W."/>
            <person name="Angelini C."/>
            <person name="Antonin V."/>
            <person name="Barry K.W."/>
            <person name="Bougher N.L."/>
            <person name="Buchanan P."/>
            <person name="Buyck B."/>
            <person name="Bense V."/>
            <person name="Catcheside P."/>
            <person name="Chovatia M."/>
            <person name="Cooper J."/>
            <person name="Damon W."/>
            <person name="Desjardin D."/>
            <person name="Finy P."/>
            <person name="Geml J."/>
            <person name="Haridas S."/>
            <person name="Hughes K."/>
            <person name="Justo A."/>
            <person name="Karasinski D."/>
            <person name="Kautmanova I."/>
            <person name="Kiss B."/>
            <person name="Kocsube S."/>
            <person name="Kotiranta H."/>
            <person name="LaButti K.M."/>
            <person name="Lechner B.E."/>
            <person name="Liimatainen K."/>
            <person name="Lipzen A."/>
            <person name="Lukacs Z."/>
            <person name="Mihaltcheva S."/>
            <person name="Morgado L.N."/>
            <person name="Niskanen T."/>
            <person name="Noordeloos M.E."/>
            <person name="Ohm R.A."/>
            <person name="Ortiz-Santana B."/>
            <person name="Ovrebo C."/>
            <person name="Racz N."/>
            <person name="Riley R."/>
            <person name="Savchenko A."/>
            <person name="Shiryaev A."/>
            <person name="Soop K."/>
            <person name="Spirin V."/>
            <person name="Szebenyi C."/>
            <person name="Tomsovsky M."/>
            <person name="Tulloss R.E."/>
            <person name="Uehling J."/>
            <person name="Grigoriev I.V."/>
            <person name="Vagvolgyi C."/>
            <person name="Papp T."/>
            <person name="Martin F.M."/>
            <person name="Miettinen O."/>
            <person name="Hibbett D.S."/>
            <person name="Nagy L.G."/>
        </authorList>
    </citation>
    <scope>NUCLEOTIDE SEQUENCE [LARGE SCALE GENOMIC DNA]</scope>
    <source>
        <strain evidence="1 2">NL-1719</strain>
    </source>
</reference>
<protein>
    <submittedName>
        <fullName evidence="1">Uncharacterized protein</fullName>
    </submittedName>
</protein>
<organism evidence="1 2">
    <name type="scientific">Pluteus cervinus</name>
    <dbReference type="NCBI Taxonomy" id="181527"/>
    <lineage>
        <taxon>Eukaryota</taxon>
        <taxon>Fungi</taxon>
        <taxon>Dikarya</taxon>
        <taxon>Basidiomycota</taxon>
        <taxon>Agaricomycotina</taxon>
        <taxon>Agaricomycetes</taxon>
        <taxon>Agaricomycetidae</taxon>
        <taxon>Agaricales</taxon>
        <taxon>Pluteineae</taxon>
        <taxon>Pluteaceae</taxon>
        <taxon>Pluteus</taxon>
    </lineage>
</organism>
<gene>
    <name evidence="1" type="ORF">BDN72DRAFT_115958</name>
</gene>
<accession>A0ACD3AP37</accession>
<keyword evidence="2" id="KW-1185">Reference proteome</keyword>
<dbReference type="Proteomes" id="UP000308600">
    <property type="component" value="Unassembled WGS sequence"/>
</dbReference>
<sequence>MMNMRRRFEGTLLSPTGSWSFVASKVSPSQWYLHPVDPLHPPHIHMERASSGIMAAHPGFATSIESTPDFIPIPIIFLDYGQFPPCQDMSSFQFLWPLTEKTVSPQVIPQLYSKLPIVVARIQCHVYTDVKARHAFTPSQTVSRTGQIDSSTDFVPTSSC</sequence>
<dbReference type="EMBL" id="ML208387">
    <property type="protein sequence ID" value="TFK67024.1"/>
    <property type="molecule type" value="Genomic_DNA"/>
</dbReference>
<proteinExistence type="predicted"/>
<name>A0ACD3AP37_9AGAR</name>